<protein>
    <submittedName>
        <fullName evidence="1">Uncharacterized protein</fullName>
    </submittedName>
</protein>
<dbReference type="HOGENOM" id="CLU_3044732_0_0_9"/>
<proteinExistence type="predicted"/>
<comment type="caution">
    <text evidence="1">The sequence shown here is derived from an EMBL/GenBank/DDBJ whole genome shotgun (WGS) entry which is preliminary data.</text>
</comment>
<dbReference type="EMBL" id="AGEY01000090">
    <property type="protein sequence ID" value="EHL97974.1"/>
    <property type="molecule type" value="Genomic_DNA"/>
</dbReference>
<organism evidence="1 2">
    <name type="scientific">Lentilactobacillus parafarraginis F0439</name>
    <dbReference type="NCBI Taxonomy" id="797515"/>
    <lineage>
        <taxon>Bacteria</taxon>
        <taxon>Bacillati</taxon>
        <taxon>Bacillota</taxon>
        <taxon>Bacilli</taxon>
        <taxon>Lactobacillales</taxon>
        <taxon>Lactobacillaceae</taxon>
        <taxon>Lentilactobacillus</taxon>
    </lineage>
</organism>
<keyword evidence="2" id="KW-1185">Reference proteome</keyword>
<dbReference type="Proteomes" id="UP000004625">
    <property type="component" value="Unassembled WGS sequence"/>
</dbReference>
<gene>
    <name evidence="1" type="ORF">HMPREF9103_01798</name>
</gene>
<reference evidence="1 2" key="1">
    <citation type="submission" date="2011-09" db="EMBL/GenBank/DDBJ databases">
        <authorList>
            <person name="Weinstock G."/>
            <person name="Sodergren E."/>
            <person name="Clifton S."/>
            <person name="Fulton L."/>
            <person name="Fulton B."/>
            <person name="Courtney L."/>
            <person name="Fronick C."/>
            <person name="Harrison M."/>
            <person name="Strong C."/>
            <person name="Farmer C."/>
            <person name="Delahaunty K."/>
            <person name="Markovic C."/>
            <person name="Hall O."/>
            <person name="Minx P."/>
            <person name="Tomlinson C."/>
            <person name="Mitreva M."/>
            <person name="Hou S."/>
            <person name="Chen J."/>
            <person name="Wollam A."/>
            <person name="Pepin K.H."/>
            <person name="Johnson M."/>
            <person name="Bhonagiri V."/>
            <person name="Zhang X."/>
            <person name="Suruliraj S."/>
            <person name="Warren W."/>
            <person name="Chinwalla A."/>
            <person name="Mardis E.R."/>
            <person name="Wilson R.K."/>
        </authorList>
    </citation>
    <scope>NUCLEOTIDE SEQUENCE [LARGE SCALE GENOMIC DNA]</scope>
    <source>
        <strain evidence="1 2">F0439</strain>
    </source>
</reference>
<evidence type="ECO:0000313" key="2">
    <source>
        <dbReference type="Proteomes" id="UP000004625"/>
    </source>
</evidence>
<name>G9ZPZ2_9LACO</name>
<dbReference type="STRING" id="797515.HMPREF9103_01798"/>
<accession>G9ZPZ2</accession>
<sequence length="54" mass="6457">MRQSSFKVHLSLLILFYKDFPGNATERHWQRCLLSSNMDRFIRGKIKLVVFKIS</sequence>
<evidence type="ECO:0000313" key="1">
    <source>
        <dbReference type="EMBL" id="EHL97974.1"/>
    </source>
</evidence>
<dbReference type="AlphaFoldDB" id="G9ZPZ2"/>
<dbReference type="PATRIC" id="fig|797515.3.peg.1661"/>